<protein>
    <recommendedName>
        <fullName evidence="4">Excinuclease ABC subunit B</fullName>
    </recommendedName>
</protein>
<dbReference type="RefSeq" id="WP_076630431.1">
    <property type="nucleotide sequence ID" value="NZ_CP019312.1"/>
</dbReference>
<dbReference type="OrthoDB" id="7679320at2"/>
<proteinExistence type="predicted"/>
<accession>A0A1P8N100</accession>
<sequence>MRFLIALTALATPVHAWDFSPTPICTLSHAEATADIAVTYDHATRLYAIAITSEDGWPSAPAFSMRFDGGQPNTISTTRHQTSGQTLTVTDTGFGNVLDGLAFNTTATAFTQTAAVTVSLAGAAAEVEKFRACATAPTA</sequence>
<feature type="signal peptide" evidence="1">
    <location>
        <begin position="1"/>
        <end position="16"/>
    </location>
</feature>
<organism evidence="2 3">
    <name type="scientific">Tateyamaria omphalii</name>
    <dbReference type="NCBI Taxonomy" id="299262"/>
    <lineage>
        <taxon>Bacteria</taxon>
        <taxon>Pseudomonadati</taxon>
        <taxon>Pseudomonadota</taxon>
        <taxon>Alphaproteobacteria</taxon>
        <taxon>Rhodobacterales</taxon>
        <taxon>Roseobacteraceae</taxon>
        <taxon>Tateyamaria</taxon>
    </lineage>
</organism>
<reference evidence="2 3" key="1">
    <citation type="submission" date="2017-01" db="EMBL/GenBank/DDBJ databases">
        <title>Complete genome of Tateyamaria omphalii DOK1-4 isolated from seawater in Dokdo.</title>
        <authorList>
            <person name="Kim J.H."/>
            <person name="Chi W.-J."/>
        </authorList>
    </citation>
    <scope>NUCLEOTIDE SEQUENCE [LARGE SCALE GENOMIC DNA]</scope>
    <source>
        <strain evidence="2 3">DOK1-4</strain>
    </source>
</reference>
<evidence type="ECO:0000313" key="3">
    <source>
        <dbReference type="Proteomes" id="UP000186336"/>
    </source>
</evidence>
<dbReference type="KEGG" id="tom:BWR18_19245"/>
<evidence type="ECO:0008006" key="4">
    <source>
        <dbReference type="Google" id="ProtNLM"/>
    </source>
</evidence>
<keyword evidence="1" id="KW-0732">Signal</keyword>
<keyword evidence="3" id="KW-1185">Reference proteome</keyword>
<dbReference type="Proteomes" id="UP000186336">
    <property type="component" value="Chromosome"/>
</dbReference>
<dbReference type="STRING" id="299262.BWR18_19245"/>
<gene>
    <name evidence="2" type="ORF">BWR18_19245</name>
</gene>
<dbReference type="EMBL" id="CP019312">
    <property type="protein sequence ID" value="APX14007.1"/>
    <property type="molecule type" value="Genomic_DNA"/>
</dbReference>
<dbReference type="AlphaFoldDB" id="A0A1P8N100"/>
<evidence type="ECO:0000256" key="1">
    <source>
        <dbReference type="SAM" id="SignalP"/>
    </source>
</evidence>
<name>A0A1P8N100_9RHOB</name>
<feature type="chain" id="PRO_5012456166" description="Excinuclease ABC subunit B" evidence="1">
    <location>
        <begin position="17"/>
        <end position="139"/>
    </location>
</feature>
<evidence type="ECO:0000313" key="2">
    <source>
        <dbReference type="EMBL" id="APX14007.1"/>
    </source>
</evidence>